<evidence type="ECO:0000256" key="2">
    <source>
        <dbReference type="ARBA" id="ARBA00023125"/>
    </source>
</evidence>
<dbReference type="InterPro" id="IPR000524">
    <property type="entry name" value="Tscrpt_reg_HTH_GntR"/>
</dbReference>
<dbReference type="Proteomes" id="UP000559809">
    <property type="component" value="Unassembled WGS sequence"/>
</dbReference>
<dbReference type="SUPFAM" id="SSF64288">
    <property type="entry name" value="Chorismate lyase-like"/>
    <property type="match status" value="1"/>
</dbReference>
<dbReference type="RefSeq" id="WP_180153664.1">
    <property type="nucleotide sequence ID" value="NZ_JACCEM010000002.1"/>
</dbReference>
<name>A0A853FW12_9BURK</name>
<evidence type="ECO:0000259" key="4">
    <source>
        <dbReference type="PROSITE" id="PS50949"/>
    </source>
</evidence>
<keyword evidence="2" id="KW-0238">DNA-binding</keyword>
<dbReference type="PANTHER" id="PTHR44846">
    <property type="entry name" value="MANNOSYL-D-GLYCERATE TRANSPORT/METABOLISM SYSTEM REPRESSOR MNGR-RELATED"/>
    <property type="match status" value="1"/>
</dbReference>
<dbReference type="InterPro" id="IPR011663">
    <property type="entry name" value="UTRA"/>
</dbReference>
<dbReference type="PANTHER" id="PTHR44846:SF1">
    <property type="entry name" value="MANNOSYL-D-GLYCERATE TRANSPORT_METABOLISM SYSTEM REPRESSOR MNGR-RELATED"/>
    <property type="match status" value="1"/>
</dbReference>
<reference evidence="5 6" key="1">
    <citation type="submission" date="2020-07" db="EMBL/GenBank/DDBJ databases">
        <title>Taxonomic revisions and descriptions of new bacterial species based on genomic comparisons in the high-G+C-content subgroup of the family Alcaligenaceae.</title>
        <authorList>
            <person name="Szabo A."/>
            <person name="Felfoldi T."/>
        </authorList>
    </citation>
    <scope>NUCLEOTIDE SEQUENCE [LARGE SCALE GENOMIC DNA]</scope>
    <source>
        <strain evidence="5 6">LMG 24012</strain>
    </source>
</reference>
<evidence type="ECO:0000313" key="5">
    <source>
        <dbReference type="EMBL" id="NYT48347.1"/>
    </source>
</evidence>
<evidence type="ECO:0000256" key="3">
    <source>
        <dbReference type="ARBA" id="ARBA00023163"/>
    </source>
</evidence>
<keyword evidence="3" id="KW-0804">Transcription</keyword>
<comment type="caution">
    <text evidence="5">The sequence shown here is derived from an EMBL/GenBank/DDBJ whole genome shotgun (WGS) entry which is preliminary data.</text>
</comment>
<keyword evidence="6" id="KW-1185">Reference proteome</keyword>
<dbReference type="Gene3D" id="3.40.1410.10">
    <property type="entry name" value="Chorismate lyase-like"/>
    <property type="match status" value="1"/>
</dbReference>
<feature type="domain" description="HTH gntR-type" evidence="4">
    <location>
        <begin position="19"/>
        <end position="87"/>
    </location>
</feature>
<dbReference type="FunFam" id="1.10.10.10:FF:000079">
    <property type="entry name" value="GntR family transcriptional regulator"/>
    <property type="match status" value="1"/>
</dbReference>
<dbReference type="EMBL" id="JACCEM010000002">
    <property type="protein sequence ID" value="NYT48347.1"/>
    <property type="molecule type" value="Genomic_DNA"/>
</dbReference>
<evidence type="ECO:0000256" key="1">
    <source>
        <dbReference type="ARBA" id="ARBA00023015"/>
    </source>
</evidence>
<dbReference type="SUPFAM" id="SSF46785">
    <property type="entry name" value="Winged helix' DNA-binding domain"/>
    <property type="match status" value="1"/>
</dbReference>
<dbReference type="PRINTS" id="PR00035">
    <property type="entry name" value="HTHGNTR"/>
</dbReference>
<keyword evidence="1" id="KW-0805">Transcription regulation</keyword>
<dbReference type="PROSITE" id="PS50949">
    <property type="entry name" value="HTH_GNTR"/>
    <property type="match status" value="1"/>
</dbReference>
<dbReference type="SMART" id="SM00866">
    <property type="entry name" value="UTRA"/>
    <property type="match status" value="1"/>
</dbReference>
<dbReference type="AlphaFoldDB" id="A0A853FW12"/>
<dbReference type="SMART" id="SM00345">
    <property type="entry name" value="HTH_GNTR"/>
    <property type="match status" value="1"/>
</dbReference>
<organism evidence="5 6">
    <name type="scientific">Parapusillimonas granuli</name>
    <dbReference type="NCBI Taxonomy" id="380911"/>
    <lineage>
        <taxon>Bacteria</taxon>
        <taxon>Pseudomonadati</taxon>
        <taxon>Pseudomonadota</taxon>
        <taxon>Betaproteobacteria</taxon>
        <taxon>Burkholderiales</taxon>
        <taxon>Alcaligenaceae</taxon>
        <taxon>Parapusillimonas</taxon>
    </lineage>
</organism>
<gene>
    <name evidence="5" type="ORF">H0A72_03395</name>
</gene>
<dbReference type="InterPro" id="IPR028978">
    <property type="entry name" value="Chorismate_lyase_/UTRA_dom_sf"/>
</dbReference>
<proteinExistence type="predicted"/>
<protein>
    <submittedName>
        <fullName evidence="5">GntR family transcriptional regulator</fullName>
    </submittedName>
</protein>
<dbReference type="GO" id="GO:0003700">
    <property type="term" value="F:DNA-binding transcription factor activity"/>
    <property type="evidence" value="ECO:0007669"/>
    <property type="project" value="InterPro"/>
</dbReference>
<accession>A0A853FW12</accession>
<dbReference type="InterPro" id="IPR050679">
    <property type="entry name" value="Bact_HTH_transcr_reg"/>
</dbReference>
<dbReference type="InterPro" id="IPR036390">
    <property type="entry name" value="WH_DNA-bd_sf"/>
</dbReference>
<dbReference type="Gene3D" id="1.10.10.10">
    <property type="entry name" value="Winged helix-like DNA-binding domain superfamily/Winged helix DNA-binding domain"/>
    <property type="match status" value="1"/>
</dbReference>
<dbReference type="CDD" id="cd07377">
    <property type="entry name" value="WHTH_GntR"/>
    <property type="match status" value="1"/>
</dbReference>
<evidence type="ECO:0000313" key="6">
    <source>
        <dbReference type="Proteomes" id="UP000559809"/>
    </source>
</evidence>
<dbReference type="Pfam" id="PF07702">
    <property type="entry name" value="UTRA"/>
    <property type="match status" value="1"/>
</dbReference>
<dbReference type="InterPro" id="IPR036388">
    <property type="entry name" value="WH-like_DNA-bd_sf"/>
</dbReference>
<sequence>MTRRDRKASHTLAHGKSPLPLYHRLYVILRERIVNGDYRAGHVLPSEADLMASFGVSRITVKRALDDLAEEGLLERSRGRGTTVTQAGASMRVGSPISASIDGLLTSLSVIGQGTSVEIDAFEYQPASPYVAEQLRIPAGTVIQRASRVRHLKGEPFSHSTSYLLESIGRSFTREDMITTPLIDLIQRAVTISQVQQAITCTLADTVSARLLKVSVGSPLLKLRRVFFDTEGRPVNFAEILYTPDRFEYRMTWSRNANNQLEVDTESAAVSL</sequence>
<dbReference type="GO" id="GO:0045892">
    <property type="term" value="P:negative regulation of DNA-templated transcription"/>
    <property type="evidence" value="ECO:0007669"/>
    <property type="project" value="TreeGrafter"/>
</dbReference>
<dbReference type="GO" id="GO:0003677">
    <property type="term" value="F:DNA binding"/>
    <property type="evidence" value="ECO:0007669"/>
    <property type="project" value="UniProtKB-KW"/>
</dbReference>
<dbReference type="Pfam" id="PF00392">
    <property type="entry name" value="GntR"/>
    <property type="match status" value="1"/>
</dbReference>